<dbReference type="AlphaFoldDB" id="A0A8J6UDQ3"/>
<comment type="caution">
    <text evidence="2">The sequence shown here is derived from an EMBL/GenBank/DDBJ whole genome shotgun (WGS) entry which is preliminary data.</text>
</comment>
<proteinExistence type="predicted"/>
<dbReference type="Pfam" id="PF13420">
    <property type="entry name" value="Acetyltransf_4"/>
    <property type="match status" value="1"/>
</dbReference>
<evidence type="ECO:0000313" key="2">
    <source>
        <dbReference type="EMBL" id="MBD1388319.1"/>
    </source>
</evidence>
<feature type="domain" description="N-acetyltransferase" evidence="1">
    <location>
        <begin position="1"/>
        <end position="162"/>
    </location>
</feature>
<evidence type="ECO:0000259" key="1">
    <source>
        <dbReference type="PROSITE" id="PS51186"/>
    </source>
</evidence>
<gene>
    <name evidence="2" type="ORF">IC617_02665</name>
</gene>
<dbReference type="PROSITE" id="PS51186">
    <property type="entry name" value="GNAT"/>
    <property type="match status" value="1"/>
</dbReference>
<dbReference type="Proteomes" id="UP000638014">
    <property type="component" value="Unassembled WGS sequence"/>
</dbReference>
<protein>
    <submittedName>
        <fullName evidence="2">N-acetyltransferase family protein</fullName>
    </submittedName>
</protein>
<evidence type="ECO:0000313" key="3">
    <source>
        <dbReference type="Proteomes" id="UP000638014"/>
    </source>
</evidence>
<dbReference type="PANTHER" id="PTHR43072:SF8">
    <property type="entry name" value="ACYLTRANSFERASE FABY-RELATED"/>
    <property type="match status" value="1"/>
</dbReference>
<organism evidence="2 3">
    <name type="scientific">Neiella litorisoli</name>
    <dbReference type="NCBI Taxonomy" id="2771431"/>
    <lineage>
        <taxon>Bacteria</taxon>
        <taxon>Pseudomonadati</taxon>
        <taxon>Pseudomonadota</taxon>
        <taxon>Gammaproteobacteria</taxon>
        <taxon>Alteromonadales</taxon>
        <taxon>Echinimonadaceae</taxon>
        <taxon>Neiella</taxon>
    </lineage>
</organism>
<accession>A0A8J6UDQ3</accession>
<keyword evidence="3" id="KW-1185">Reference proteome</keyword>
<dbReference type="RefSeq" id="WP_191143437.1">
    <property type="nucleotide sequence ID" value="NZ_JACXAF010000003.1"/>
</dbReference>
<dbReference type="EMBL" id="JACXAF010000003">
    <property type="protein sequence ID" value="MBD1388319.1"/>
    <property type="molecule type" value="Genomic_DNA"/>
</dbReference>
<dbReference type="SUPFAM" id="SSF55729">
    <property type="entry name" value="Acyl-CoA N-acyltransferases (Nat)"/>
    <property type="match status" value="1"/>
</dbReference>
<dbReference type="CDD" id="cd04301">
    <property type="entry name" value="NAT_SF"/>
    <property type="match status" value="1"/>
</dbReference>
<dbReference type="Gene3D" id="3.40.630.30">
    <property type="match status" value="1"/>
</dbReference>
<dbReference type="NCBIfam" id="NF040504">
    <property type="entry name" value="resist_ArsN1b"/>
    <property type="match status" value="1"/>
</dbReference>
<dbReference type="PANTHER" id="PTHR43072">
    <property type="entry name" value="N-ACETYLTRANSFERASE"/>
    <property type="match status" value="1"/>
</dbReference>
<dbReference type="InterPro" id="IPR000182">
    <property type="entry name" value="GNAT_dom"/>
</dbReference>
<dbReference type="InterPro" id="IPR016181">
    <property type="entry name" value="Acyl_CoA_acyltransferase"/>
</dbReference>
<dbReference type="GO" id="GO:0016747">
    <property type="term" value="F:acyltransferase activity, transferring groups other than amino-acyl groups"/>
    <property type="evidence" value="ECO:0007669"/>
    <property type="project" value="InterPro"/>
</dbReference>
<name>A0A8J6UDQ3_9GAMM</name>
<reference evidence="2" key="1">
    <citation type="submission" date="2020-09" db="EMBL/GenBank/DDBJ databases">
        <title>A novel bacterium of genus Neiella, isolated from South China Sea.</title>
        <authorList>
            <person name="Huang H."/>
            <person name="Mo K."/>
            <person name="Hu Y."/>
        </authorList>
    </citation>
    <scope>NUCLEOTIDE SEQUENCE</scope>
    <source>
        <strain evidence="2">HB171785</strain>
    </source>
</reference>
<sequence>MIRTATNNDANAIAAIYNHYIENTVVTFEEQLVDEAQMAERIQRVQQQGLPWLVATIDDKVVGYAYATQWKERSAYRYSVESTVYLDRSYHGKGLGTELYQALIEHLKPLGFNSVIGGVTLPNPASVALHEKLGMEKVAHFKDVGLKFGQWLDVGYWQRTLHTEGDRQNGTENGR</sequence>